<accession>A0ABT8YJD6</accession>
<keyword evidence="10" id="KW-1185">Reference proteome</keyword>
<evidence type="ECO:0000256" key="6">
    <source>
        <dbReference type="SAM" id="Coils"/>
    </source>
</evidence>
<dbReference type="Proteomes" id="UP001174932">
    <property type="component" value="Unassembled WGS sequence"/>
</dbReference>
<reference evidence="9" key="1">
    <citation type="journal article" date="2015" name="Int. J. Syst. Evol. Microbiol.">
        <title>Rhizobium alvei sp. nov., isolated from a freshwater river.</title>
        <authorList>
            <person name="Sheu S.Y."/>
            <person name="Huang H.W."/>
            <person name="Young C.C."/>
            <person name="Chen W.M."/>
        </authorList>
    </citation>
    <scope>NUCLEOTIDE SEQUENCE</scope>
    <source>
        <strain evidence="9">TNR-22</strain>
    </source>
</reference>
<dbReference type="PANTHER" id="PTHR32309">
    <property type="entry name" value="TYROSINE-PROTEIN KINASE"/>
    <property type="match status" value="1"/>
</dbReference>
<evidence type="ECO:0000256" key="1">
    <source>
        <dbReference type="ARBA" id="ARBA00004651"/>
    </source>
</evidence>
<protein>
    <submittedName>
        <fullName evidence="9">Wzz/FepE/Etk N-terminal domain-containing protein</fullName>
    </submittedName>
</protein>
<evidence type="ECO:0000256" key="3">
    <source>
        <dbReference type="ARBA" id="ARBA00022692"/>
    </source>
</evidence>
<dbReference type="InterPro" id="IPR003856">
    <property type="entry name" value="LPS_length_determ_N"/>
</dbReference>
<feature type="coiled-coil region" evidence="6">
    <location>
        <begin position="209"/>
        <end position="273"/>
    </location>
</feature>
<gene>
    <name evidence="9" type="ORF">Q4481_07485</name>
</gene>
<evidence type="ECO:0000313" key="10">
    <source>
        <dbReference type="Proteomes" id="UP001174932"/>
    </source>
</evidence>
<organism evidence="9 10">
    <name type="scientific">Rhizobium alvei</name>
    <dbReference type="NCBI Taxonomy" id="1132659"/>
    <lineage>
        <taxon>Bacteria</taxon>
        <taxon>Pseudomonadati</taxon>
        <taxon>Pseudomonadota</taxon>
        <taxon>Alphaproteobacteria</taxon>
        <taxon>Hyphomicrobiales</taxon>
        <taxon>Rhizobiaceae</taxon>
        <taxon>Rhizobium/Agrobacterium group</taxon>
        <taxon>Rhizobium</taxon>
    </lineage>
</organism>
<proteinExistence type="predicted"/>
<evidence type="ECO:0000256" key="7">
    <source>
        <dbReference type="SAM" id="Phobius"/>
    </source>
</evidence>
<evidence type="ECO:0000259" key="8">
    <source>
        <dbReference type="Pfam" id="PF02706"/>
    </source>
</evidence>
<dbReference type="RefSeq" id="WP_304375706.1">
    <property type="nucleotide sequence ID" value="NZ_JBEPMS010000001.1"/>
</dbReference>
<dbReference type="EMBL" id="JAUOZU010000006">
    <property type="protein sequence ID" value="MDO6963795.1"/>
    <property type="molecule type" value="Genomic_DNA"/>
</dbReference>
<keyword evidence="2" id="KW-1003">Cell membrane</keyword>
<dbReference type="InterPro" id="IPR050445">
    <property type="entry name" value="Bact_polysacc_biosynth/exp"/>
</dbReference>
<comment type="subcellular location">
    <subcellularLocation>
        <location evidence="1">Cell membrane</location>
        <topology evidence="1">Multi-pass membrane protein</topology>
    </subcellularLocation>
</comment>
<reference evidence="9" key="2">
    <citation type="submission" date="2023-07" db="EMBL/GenBank/DDBJ databases">
        <authorList>
            <person name="Shen H."/>
        </authorList>
    </citation>
    <scope>NUCLEOTIDE SEQUENCE</scope>
    <source>
        <strain evidence="9">TNR-22</strain>
    </source>
</reference>
<feature type="transmembrane region" description="Helical" evidence="7">
    <location>
        <begin position="28"/>
        <end position="47"/>
    </location>
</feature>
<keyword evidence="4 7" id="KW-1133">Transmembrane helix</keyword>
<evidence type="ECO:0000313" key="9">
    <source>
        <dbReference type="EMBL" id="MDO6963795.1"/>
    </source>
</evidence>
<keyword evidence="3 7" id="KW-0812">Transmembrane</keyword>
<dbReference type="Gene3D" id="3.40.50.300">
    <property type="entry name" value="P-loop containing nucleotide triphosphate hydrolases"/>
    <property type="match status" value="1"/>
</dbReference>
<dbReference type="PANTHER" id="PTHR32309:SF13">
    <property type="entry name" value="FERRIC ENTEROBACTIN TRANSPORT PROTEIN FEPE"/>
    <property type="match status" value="1"/>
</dbReference>
<dbReference type="Pfam" id="PF02706">
    <property type="entry name" value="Wzz"/>
    <property type="match status" value="1"/>
</dbReference>
<keyword evidence="6" id="KW-0175">Coiled coil</keyword>
<comment type="caution">
    <text evidence="9">The sequence shown here is derived from an EMBL/GenBank/DDBJ whole genome shotgun (WGS) entry which is preliminary data.</text>
</comment>
<name>A0ABT8YJD6_9HYPH</name>
<evidence type="ECO:0000256" key="2">
    <source>
        <dbReference type="ARBA" id="ARBA00022475"/>
    </source>
</evidence>
<dbReference type="InterPro" id="IPR027417">
    <property type="entry name" value="P-loop_NTPase"/>
</dbReference>
<dbReference type="SUPFAM" id="SSF52540">
    <property type="entry name" value="P-loop containing nucleoside triphosphate hydrolases"/>
    <property type="match status" value="1"/>
</dbReference>
<evidence type="ECO:0000256" key="4">
    <source>
        <dbReference type="ARBA" id="ARBA00022989"/>
    </source>
</evidence>
<evidence type="ECO:0000256" key="5">
    <source>
        <dbReference type="ARBA" id="ARBA00023136"/>
    </source>
</evidence>
<feature type="coiled-coil region" evidence="6">
    <location>
        <begin position="320"/>
        <end position="400"/>
    </location>
</feature>
<keyword evidence="5 7" id="KW-0472">Membrane</keyword>
<sequence>MAGGHLDERDADIDLAGLISALWRRKRLILLSTVVLGGLAFAGASVVSPKYQSESRILIETRTPDFARNQNATPQAEPLLDEAGVASQVALLQSADLIKQVARDLKLDELREFDPYGDPSIVTRLMVMVGLMKNPLDVPPEERVLNEFVRKLQVYQVEKSRVIAIQFSSKDARLAAEIPNAMAKVYLSLQAGAKLDTTSEAAKWLEPEIANLREKVREAEAKVASYRASSNIFRTGEQNTFSETQLNDISQELARVRGERANAEARAESVRSALKSGRDVETIAEVVGSPMIQRLKETQSGIEGQIADLSTSLLDGHPKLKALRSQRQGIAEQIRRETQKILASLESEANVAKLREQQLLQQLNSVKADNANGEEKEVGLKALEREATAQRQLLETYLARYREAVSKQDMNATPADARVVSQATVASEPYFPKVLPITIVAALAGFLMSSVFVMLAELFSGRALRPVDYGQDEDAEGEEVPVSEPAVRTVAVPAVVNAPAAEEAKAEKPVASLLSMAFEDNDQAMATDAEPASELSGEEFSVEAVARHLIDNNVGVALAISPTGDEGSNATVALARAIAEHGLRTLLIDMTGSALPTGMMAESARLPGITDLLSGDASIAETLHGDRYSDAHILPQGNADAKRAMRGADRLSMIVDALAEAYDHVIVECGPANVDGVRRLARNGRAEIVLSAGTASDAQIEAVANAFIEAGYEDVVLLLGSDRPDQPRNGRHAA</sequence>
<feature type="domain" description="Polysaccharide chain length determinant N-terminal" evidence="8">
    <location>
        <begin position="12"/>
        <end position="105"/>
    </location>
</feature>